<dbReference type="RefSeq" id="WP_011901068.1">
    <property type="nucleotide sequence ID" value="NZ_JAAVJF010000002.1"/>
</dbReference>
<keyword evidence="2 3" id="KW-0687">Ribonucleoprotein</keyword>
<dbReference type="Pfam" id="PF01775">
    <property type="entry name" value="Ribosomal_L18A"/>
    <property type="match status" value="1"/>
</dbReference>
<organism evidence="5 6">
    <name type="scientific">Pyrobaculum arsenaticum</name>
    <dbReference type="NCBI Taxonomy" id="121277"/>
    <lineage>
        <taxon>Archaea</taxon>
        <taxon>Thermoproteota</taxon>
        <taxon>Thermoprotei</taxon>
        <taxon>Thermoproteales</taxon>
        <taxon>Thermoproteaceae</taxon>
        <taxon>Pyrobaculum</taxon>
    </lineage>
</organism>
<proteinExistence type="inferred from homology"/>
<accession>A0A7L4P7V2</accession>
<evidence type="ECO:0000259" key="4">
    <source>
        <dbReference type="Pfam" id="PF01775"/>
    </source>
</evidence>
<dbReference type="HAMAP" id="MF_00273">
    <property type="entry name" value="Ribosomal_eL20"/>
    <property type="match status" value="1"/>
</dbReference>
<dbReference type="Gene3D" id="3.10.20.10">
    <property type="match status" value="1"/>
</dbReference>
<sequence length="78" mass="9095">MPRIYKIVGDTTTGMKFRIEVVAEKPYDAIEKAYSLIGSRHKLSRMQIRIREVVPISPEEARSEHVKILMAVDKIYKY</sequence>
<dbReference type="InterPro" id="IPR028877">
    <property type="entry name" value="Ribosomal_eL20"/>
</dbReference>
<dbReference type="SMR" id="A0A7L4P7V2"/>
<dbReference type="OMA" id="MKFRIEV"/>
<keyword evidence="3" id="KW-0694">RNA-binding</keyword>
<evidence type="ECO:0000256" key="2">
    <source>
        <dbReference type="ARBA" id="ARBA00023274"/>
    </source>
</evidence>
<evidence type="ECO:0000313" key="6">
    <source>
        <dbReference type="Proteomes" id="UP000554766"/>
    </source>
</evidence>
<evidence type="ECO:0000256" key="3">
    <source>
        <dbReference type="HAMAP-Rule" id="MF_00273"/>
    </source>
</evidence>
<dbReference type="AlphaFoldDB" id="A0A7L4P7V2"/>
<keyword evidence="6" id="KW-1185">Reference proteome</keyword>
<reference evidence="5 6" key="1">
    <citation type="journal article" date="2020" name="Nat. Commun.">
        <title>The structures of two archaeal type IV pili illuminate evolutionary relationships.</title>
        <authorList>
            <person name="Wang F."/>
            <person name="Baquero D.P."/>
            <person name="Su Z."/>
            <person name="Beltran L.C."/>
            <person name="Prangishvili D."/>
            <person name="Krupovic M."/>
            <person name="Egelman E.H."/>
        </authorList>
    </citation>
    <scope>NUCLEOTIDE SEQUENCE [LARGE SCALE GENOMIC DNA]</scope>
    <source>
        <strain evidence="5 6">2GA</strain>
    </source>
</reference>
<dbReference type="GO" id="GO:0006412">
    <property type="term" value="P:translation"/>
    <property type="evidence" value="ECO:0007669"/>
    <property type="project" value="UniProtKB-UniRule"/>
</dbReference>
<dbReference type="GeneID" id="5054074"/>
<dbReference type="InterPro" id="IPR023573">
    <property type="entry name" value="Ribosomal_eL20_dom"/>
</dbReference>
<comment type="caution">
    <text evidence="5">The sequence shown here is derived from an EMBL/GenBank/DDBJ whole genome shotgun (WGS) entry which is preliminary data.</text>
</comment>
<keyword evidence="3" id="KW-0699">rRNA-binding</keyword>
<keyword evidence="1 3" id="KW-0689">Ribosomal protein</keyword>
<name>A0A7L4P7V2_9CREN</name>
<gene>
    <name evidence="3" type="primary">rpl18a</name>
    <name evidence="3" type="synonym">rpl20e</name>
    <name evidence="3" type="synonym">rplX</name>
    <name evidence="5" type="ORF">HC235_03955</name>
</gene>
<comment type="subunit">
    <text evidence="3">Part of the 50S ribosomal subunit. Binds 23S rRNA.</text>
</comment>
<dbReference type="NCBIfam" id="NF001981">
    <property type="entry name" value="PRK00773.1-1"/>
    <property type="match status" value="1"/>
</dbReference>
<evidence type="ECO:0000313" key="5">
    <source>
        <dbReference type="EMBL" id="NYR15115.1"/>
    </source>
</evidence>
<dbReference type="GO" id="GO:0070180">
    <property type="term" value="F:large ribosomal subunit rRNA binding"/>
    <property type="evidence" value="ECO:0007669"/>
    <property type="project" value="UniProtKB-UniRule"/>
</dbReference>
<dbReference type="GO" id="GO:0005840">
    <property type="term" value="C:ribosome"/>
    <property type="evidence" value="ECO:0007669"/>
    <property type="project" value="UniProtKB-KW"/>
</dbReference>
<dbReference type="EMBL" id="JAAVJF010000002">
    <property type="protein sequence ID" value="NYR15115.1"/>
    <property type="molecule type" value="Genomic_DNA"/>
</dbReference>
<protein>
    <recommendedName>
        <fullName evidence="3">Large ribosomal subunit protein eL20</fullName>
    </recommendedName>
</protein>
<dbReference type="GO" id="GO:1990904">
    <property type="term" value="C:ribonucleoprotein complex"/>
    <property type="evidence" value="ECO:0007669"/>
    <property type="project" value="UniProtKB-KW"/>
</dbReference>
<dbReference type="GO" id="GO:0003735">
    <property type="term" value="F:structural constituent of ribosome"/>
    <property type="evidence" value="ECO:0007669"/>
    <property type="project" value="InterPro"/>
</dbReference>
<feature type="domain" description="Large ribosomal subunit protein eL20" evidence="4">
    <location>
        <begin position="3"/>
        <end position="53"/>
    </location>
</feature>
<comment type="similarity">
    <text evidence="3">Belongs to the eukaryotic ribosomal protein eL20 family.</text>
</comment>
<dbReference type="SUPFAM" id="SSF160374">
    <property type="entry name" value="RplX-like"/>
    <property type="match status" value="1"/>
</dbReference>
<dbReference type="Proteomes" id="UP000554766">
    <property type="component" value="Unassembled WGS sequence"/>
</dbReference>
<evidence type="ECO:0000256" key="1">
    <source>
        <dbReference type="ARBA" id="ARBA00022980"/>
    </source>
</evidence>